<sequence length="489" mass="55860">MTLKYLTLYHQLLNGMNYLRSSYKKQGYIKVSDLMNFYSVPLFKFIQTFIYITLIKSSAKAPQVIKRGYYFIIPPGAVLSYKHHGFCMNHDRPAPVWNDRLRLEPISKIGIPSKLLPVLKCVILNKEKLNNPQGLVWFLVEIDKIPYSELIKGRYSYHLRELEKVCPGSREVILSYKRSQIPKELFVALLKQLKIKVGYKTYTLDELVFNPNVTQKLLNELIQRGKELPGPKGAGYSEILKEVYAKSVGISPLTGKVEILNFSDKPISFSPLDYYLQPAAKKQRISPVADIQDVYAHFPLPSESEVFYQKVICSLVKIAKKIFGEIFPEKGDKLLKELAEKILEREDSKLRKFLGKEVAEFLSRVLKETPIARGMGLYESLCGKSFLFCEPLSCKDRAIAFVTVFSPTIADTLAKIAEKVSYYVEAIENEEKNIVIDRYARPIVDFFKKCDSYSGKVTMPVCDGLCITTWFKGDPFSREKSFGDVISSC</sequence>
<evidence type="ECO:0000313" key="1">
    <source>
        <dbReference type="EMBL" id="TCK06344.1"/>
    </source>
</evidence>
<organism evidence="1 2">
    <name type="scientific">Phorcysia thermohydrogeniphila</name>
    <dbReference type="NCBI Taxonomy" id="936138"/>
    <lineage>
        <taxon>Bacteria</taxon>
        <taxon>Pseudomonadati</taxon>
        <taxon>Aquificota</taxon>
        <taxon>Aquificia</taxon>
        <taxon>Desulfurobacteriales</taxon>
        <taxon>Desulfurobacteriaceae</taxon>
        <taxon>Phorcysia</taxon>
    </lineage>
</organism>
<protein>
    <submittedName>
        <fullName evidence="1">Uncharacterized protein</fullName>
    </submittedName>
</protein>
<reference evidence="1 2" key="1">
    <citation type="submission" date="2019-03" db="EMBL/GenBank/DDBJ databases">
        <title>Genomic Encyclopedia of Archaeal and Bacterial Type Strains, Phase II (KMG-II): from individual species to whole genera.</title>
        <authorList>
            <person name="Goeker M."/>
        </authorList>
    </citation>
    <scope>NUCLEOTIDE SEQUENCE [LARGE SCALE GENOMIC DNA]</scope>
    <source>
        <strain evidence="1 2">DSM 24425</strain>
    </source>
</reference>
<evidence type="ECO:0000313" key="2">
    <source>
        <dbReference type="Proteomes" id="UP000295777"/>
    </source>
</evidence>
<dbReference type="Proteomes" id="UP000295777">
    <property type="component" value="Unassembled WGS sequence"/>
</dbReference>
<dbReference type="AlphaFoldDB" id="A0A4R1GDY4"/>
<accession>A0A4R1GDY4</accession>
<keyword evidence="2" id="KW-1185">Reference proteome</keyword>
<comment type="caution">
    <text evidence="1">The sequence shown here is derived from an EMBL/GenBank/DDBJ whole genome shotgun (WGS) entry which is preliminary data.</text>
</comment>
<proteinExistence type="predicted"/>
<name>A0A4R1GDY4_9BACT</name>
<dbReference type="EMBL" id="SMFV01000001">
    <property type="protein sequence ID" value="TCK06344.1"/>
    <property type="molecule type" value="Genomic_DNA"/>
</dbReference>
<gene>
    <name evidence="1" type="ORF">CLV27_0145</name>
</gene>